<dbReference type="SMART" id="SM00448">
    <property type="entry name" value="REC"/>
    <property type="match status" value="1"/>
</dbReference>
<dbReference type="InterPro" id="IPR018062">
    <property type="entry name" value="HTH_AraC-typ_CS"/>
</dbReference>
<keyword evidence="4" id="KW-0804">Transcription</keyword>
<dbReference type="GeneID" id="93335225"/>
<dbReference type="Gene3D" id="1.10.10.60">
    <property type="entry name" value="Homeodomain-like"/>
    <property type="match status" value="2"/>
</dbReference>
<gene>
    <name evidence="9" type="ORF">DWX41_21220</name>
</gene>
<dbReference type="GO" id="GO:0000160">
    <property type="term" value="P:phosphorelay signal transduction system"/>
    <property type="evidence" value="ECO:0007669"/>
    <property type="project" value="InterPro"/>
</dbReference>
<evidence type="ECO:0000256" key="4">
    <source>
        <dbReference type="ARBA" id="ARBA00023163"/>
    </source>
</evidence>
<dbReference type="GO" id="GO:0043565">
    <property type="term" value="F:sequence-specific DNA binding"/>
    <property type="evidence" value="ECO:0007669"/>
    <property type="project" value="InterPro"/>
</dbReference>
<dbReference type="Pfam" id="PF00072">
    <property type="entry name" value="Response_reg"/>
    <property type="match status" value="1"/>
</dbReference>
<dbReference type="InterPro" id="IPR011006">
    <property type="entry name" value="CheY-like_superfamily"/>
</dbReference>
<dbReference type="GO" id="GO:0003700">
    <property type="term" value="F:DNA-binding transcription factor activity"/>
    <property type="evidence" value="ECO:0007669"/>
    <property type="project" value="InterPro"/>
</dbReference>
<name>A0A3E2WE77_9FIRM</name>
<organism evidence="9 10">
    <name type="scientific">Hungatella hathewayi</name>
    <dbReference type="NCBI Taxonomy" id="154046"/>
    <lineage>
        <taxon>Bacteria</taxon>
        <taxon>Bacillati</taxon>
        <taxon>Bacillota</taxon>
        <taxon>Clostridia</taxon>
        <taxon>Lachnospirales</taxon>
        <taxon>Lachnospiraceae</taxon>
        <taxon>Hungatella</taxon>
    </lineage>
</organism>
<evidence type="ECO:0000313" key="9">
    <source>
        <dbReference type="EMBL" id="RGC24568.1"/>
    </source>
</evidence>
<accession>A0A3E2WE77</accession>
<evidence type="ECO:0000256" key="2">
    <source>
        <dbReference type="ARBA" id="ARBA00023015"/>
    </source>
</evidence>
<evidence type="ECO:0000259" key="8">
    <source>
        <dbReference type="PROSITE" id="PS50110"/>
    </source>
</evidence>
<dbReference type="PROSITE" id="PS50110">
    <property type="entry name" value="RESPONSE_REGULATORY"/>
    <property type="match status" value="1"/>
</dbReference>
<protein>
    <recommendedName>
        <fullName evidence="1">Stage 0 sporulation protein A homolog</fullName>
    </recommendedName>
</protein>
<dbReference type="InterPro" id="IPR009057">
    <property type="entry name" value="Homeodomain-like_sf"/>
</dbReference>
<dbReference type="InterPro" id="IPR018060">
    <property type="entry name" value="HTH_AraC"/>
</dbReference>
<proteinExistence type="predicted"/>
<dbReference type="Pfam" id="PF12833">
    <property type="entry name" value="HTH_18"/>
    <property type="match status" value="1"/>
</dbReference>
<sequence>MGYRLVIAEDEELERSALRLIIRTQLPQYEIAAQAANGVELMEMCREYKPDVVLMDISMPVLNGLDAMRQLQASYPNLEFIVLSAHADFEYAKTALQLGAFDYLTKPIKTDVLLSALTRLAERIRSNTIDSCRDDHLNEQIRLALPQLEYNIVQSIITDTVTDLDLRRFQARFRTENACFLCATASLLQIQQPAFFHQDELLSEIGRQLDLCTRESIVQDIGICHIFILSVDQDQFSRNIPQFTYELRCLLSAVYQKHRLDQVCLYISPAVSSLSELSTEFKALNKKMLKGHRQVVLSAPNGSAKIYALETELSQSVSKGDSEKSLEKAKLLFQALLEQSNRTPALLCDNLRDSLGALKRHLTTMDSGSILISGLCNDLLSTISPRQNTDYIKIAFLNFIKACCDCCEGNEPKDTDDIDIKKIITYINSNYTSDFSLEQLAMEHKVSPSYLSKALKHQLGMNFIDYITKLRIDKAIKLLEQSDKNIKEITFAVGYNSQTYFCKDFKKIVGISASEYKAGVRPF</sequence>
<dbReference type="SMART" id="SM00342">
    <property type="entry name" value="HTH_ARAC"/>
    <property type="match status" value="1"/>
</dbReference>
<dbReference type="InterPro" id="IPR001789">
    <property type="entry name" value="Sig_transdc_resp-reg_receiver"/>
</dbReference>
<dbReference type="SUPFAM" id="SSF52172">
    <property type="entry name" value="CheY-like"/>
    <property type="match status" value="1"/>
</dbReference>
<keyword evidence="2" id="KW-0805">Transcription regulation</keyword>
<dbReference type="Proteomes" id="UP000261111">
    <property type="component" value="Unassembled WGS sequence"/>
</dbReference>
<feature type="domain" description="Response regulatory" evidence="8">
    <location>
        <begin position="4"/>
        <end position="121"/>
    </location>
</feature>
<keyword evidence="3 9" id="KW-0238">DNA-binding</keyword>
<evidence type="ECO:0000313" key="10">
    <source>
        <dbReference type="Proteomes" id="UP000261111"/>
    </source>
</evidence>
<evidence type="ECO:0000256" key="3">
    <source>
        <dbReference type="ARBA" id="ARBA00023125"/>
    </source>
</evidence>
<dbReference type="PANTHER" id="PTHR43280">
    <property type="entry name" value="ARAC-FAMILY TRANSCRIPTIONAL REGULATOR"/>
    <property type="match status" value="1"/>
</dbReference>
<feature type="modified residue" description="4-aspartylphosphate" evidence="6">
    <location>
        <position position="56"/>
    </location>
</feature>
<dbReference type="EMBL" id="QVIA01000036">
    <property type="protein sequence ID" value="RGC24568.1"/>
    <property type="molecule type" value="Genomic_DNA"/>
</dbReference>
<evidence type="ECO:0000259" key="7">
    <source>
        <dbReference type="PROSITE" id="PS01124"/>
    </source>
</evidence>
<dbReference type="PANTHER" id="PTHR43280:SF28">
    <property type="entry name" value="HTH-TYPE TRANSCRIPTIONAL ACTIVATOR RHAS"/>
    <property type="match status" value="1"/>
</dbReference>
<dbReference type="AlphaFoldDB" id="A0A3E2WE77"/>
<evidence type="ECO:0000256" key="1">
    <source>
        <dbReference type="ARBA" id="ARBA00018672"/>
    </source>
</evidence>
<evidence type="ECO:0000256" key="5">
    <source>
        <dbReference type="ARBA" id="ARBA00024867"/>
    </source>
</evidence>
<evidence type="ECO:0000256" key="6">
    <source>
        <dbReference type="PROSITE-ProRule" id="PRU00169"/>
    </source>
</evidence>
<keyword evidence="6" id="KW-0597">Phosphoprotein</keyword>
<dbReference type="PROSITE" id="PS00041">
    <property type="entry name" value="HTH_ARAC_FAMILY_1"/>
    <property type="match status" value="1"/>
</dbReference>
<reference evidence="9 10" key="1">
    <citation type="submission" date="2018-08" db="EMBL/GenBank/DDBJ databases">
        <title>A genome reference for cultivated species of the human gut microbiota.</title>
        <authorList>
            <person name="Zou Y."/>
            <person name="Xue W."/>
            <person name="Luo G."/>
        </authorList>
    </citation>
    <scope>NUCLEOTIDE SEQUENCE [LARGE SCALE GENOMIC DNA]</scope>
    <source>
        <strain evidence="9 10">AF19-21</strain>
    </source>
</reference>
<dbReference type="SUPFAM" id="SSF46689">
    <property type="entry name" value="Homeodomain-like"/>
    <property type="match status" value="2"/>
</dbReference>
<comment type="function">
    <text evidence="5">May play the central regulatory role in sporulation. It may be an element of the effector pathway responsible for the activation of sporulation genes in response to nutritional stress. Spo0A may act in concert with spo0H (a sigma factor) to control the expression of some genes that are critical to the sporulation process.</text>
</comment>
<comment type="caution">
    <text evidence="9">The sequence shown here is derived from an EMBL/GenBank/DDBJ whole genome shotgun (WGS) entry which is preliminary data.</text>
</comment>
<dbReference type="CDD" id="cd17536">
    <property type="entry name" value="REC_YesN-like"/>
    <property type="match status" value="1"/>
</dbReference>
<dbReference type="PROSITE" id="PS01124">
    <property type="entry name" value="HTH_ARAC_FAMILY_2"/>
    <property type="match status" value="1"/>
</dbReference>
<dbReference type="Gene3D" id="3.40.50.2300">
    <property type="match status" value="1"/>
</dbReference>
<dbReference type="RefSeq" id="WP_025656603.1">
    <property type="nucleotide sequence ID" value="NZ_QVIA01000036.1"/>
</dbReference>
<feature type="domain" description="HTH araC/xylS-type" evidence="7">
    <location>
        <begin position="421"/>
        <end position="519"/>
    </location>
</feature>